<protein>
    <submittedName>
        <fullName evidence="1">Uncharacterized protein</fullName>
    </submittedName>
</protein>
<name>K6XJE4_9ALTE</name>
<reference evidence="1 2" key="1">
    <citation type="journal article" date="2017" name="Antonie Van Leeuwenhoek">
        <title>Rhizobium rhizosphaerae sp. nov., a novel species isolated from rice rhizosphere.</title>
        <authorList>
            <person name="Zhao J.J."/>
            <person name="Zhang J."/>
            <person name="Zhang R.J."/>
            <person name="Zhang C.W."/>
            <person name="Yin H.Q."/>
            <person name="Zhang X.X."/>
        </authorList>
    </citation>
    <scope>NUCLEOTIDE SEQUENCE [LARGE SCALE GENOMIC DNA]</scope>
    <source>
        <strain evidence="1 2">BSs20135</strain>
    </source>
</reference>
<comment type="caution">
    <text evidence="1">The sequence shown here is derived from an EMBL/GenBank/DDBJ whole genome shotgun (WGS) entry which is preliminary data.</text>
</comment>
<accession>K6XJE4</accession>
<evidence type="ECO:0000313" key="2">
    <source>
        <dbReference type="Proteomes" id="UP000006327"/>
    </source>
</evidence>
<gene>
    <name evidence="1" type="ORF">GARC_3825</name>
</gene>
<dbReference type="AlphaFoldDB" id="K6XJE4"/>
<dbReference type="Proteomes" id="UP000006327">
    <property type="component" value="Unassembled WGS sequence"/>
</dbReference>
<evidence type="ECO:0000313" key="1">
    <source>
        <dbReference type="EMBL" id="GAC20779.1"/>
    </source>
</evidence>
<proteinExistence type="predicted"/>
<sequence>MTANEFAHIDSLNKIMKVLFIFHKQGQGQVINMHGKLSIKLTRLKG</sequence>
<keyword evidence="2" id="KW-1185">Reference proteome</keyword>
<dbReference type="EMBL" id="BAEO01000055">
    <property type="protein sequence ID" value="GAC20779.1"/>
    <property type="molecule type" value="Genomic_DNA"/>
</dbReference>
<organism evidence="1 2">
    <name type="scientific">Paraglaciecola arctica BSs20135</name>
    <dbReference type="NCBI Taxonomy" id="493475"/>
    <lineage>
        <taxon>Bacteria</taxon>
        <taxon>Pseudomonadati</taxon>
        <taxon>Pseudomonadota</taxon>
        <taxon>Gammaproteobacteria</taxon>
        <taxon>Alteromonadales</taxon>
        <taxon>Alteromonadaceae</taxon>
        <taxon>Paraglaciecola</taxon>
    </lineage>
</organism>